<feature type="chain" id="PRO_5006390996" description="DUF3828 domain-containing protein" evidence="1">
    <location>
        <begin position="19"/>
        <end position="159"/>
    </location>
</feature>
<evidence type="ECO:0008006" key="4">
    <source>
        <dbReference type="Google" id="ProtNLM"/>
    </source>
</evidence>
<evidence type="ECO:0000313" key="3">
    <source>
        <dbReference type="Proteomes" id="UP000050836"/>
    </source>
</evidence>
<dbReference type="OrthoDB" id="7181050at2"/>
<accession>A0A0R0AME4</accession>
<keyword evidence="3" id="KW-1185">Reference proteome</keyword>
<proteinExistence type="predicted"/>
<protein>
    <recommendedName>
        <fullName evidence="4">DUF3828 domain-containing protein</fullName>
    </recommendedName>
</protein>
<feature type="signal peptide" evidence="1">
    <location>
        <begin position="1"/>
        <end position="18"/>
    </location>
</feature>
<name>A0A0R0AME4_9GAMM</name>
<evidence type="ECO:0000313" key="2">
    <source>
        <dbReference type="EMBL" id="KRG42874.1"/>
    </source>
</evidence>
<dbReference type="RefSeq" id="WP_054660384.1">
    <property type="nucleotide sequence ID" value="NZ_BAZI01000367.1"/>
</dbReference>
<reference evidence="2 3" key="1">
    <citation type="submission" date="2015-10" db="EMBL/GenBank/DDBJ databases">
        <title>Genome sequencing and analysis of members of genus Stenotrophomonas.</title>
        <authorList>
            <person name="Patil P.P."/>
            <person name="Midha S."/>
            <person name="Patil P.B."/>
        </authorList>
    </citation>
    <scope>NUCLEOTIDE SEQUENCE [LARGE SCALE GENOMIC DNA]</scope>
    <source>
        <strain evidence="2 3">JCM 9942</strain>
    </source>
</reference>
<dbReference type="AlphaFoldDB" id="A0A0R0AME4"/>
<keyword evidence="1" id="KW-0732">Signal</keyword>
<dbReference type="Proteomes" id="UP000050836">
    <property type="component" value="Unassembled WGS sequence"/>
</dbReference>
<dbReference type="EMBL" id="LLXS01000016">
    <property type="protein sequence ID" value="KRG42874.1"/>
    <property type="molecule type" value="Genomic_DNA"/>
</dbReference>
<evidence type="ECO:0000256" key="1">
    <source>
        <dbReference type="SAM" id="SignalP"/>
    </source>
</evidence>
<gene>
    <name evidence="2" type="ORF">ARC78_07765</name>
</gene>
<comment type="caution">
    <text evidence="2">The sequence shown here is derived from an EMBL/GenBank/DDBJ whole genome shotgun (WGS) entry which is preliminary data.</text>
</comment>
<sequence length="159" mass="17027">MLKPLVLCAALFPATVFAWPTPEQALDAFVRFELSGGRLETDPDTLAPLVHAPADYETIGADTISVASTHRIGKLRCSTGSCIAEVAYVLPAAAKYGDIPLYNGTRQRTEKVRYRLLNRDGDWRVDAGSISDAPIVDEAALAAHLAMLQEDAGEADAEG</sequence>
<organism evidence="2 3">
    <name type="scientific">Stenotrophomonas pictorum JCM 9942</name>
    <dbReference type="NCBI Taxonomy" id="1236960"/>
    <lineage>
        <taxon>Bacteria</taxon>
        <taxon>Pseudomonadati</taxon>
        <taxon>Pseudomonadota</taxon>
        <taxon>Gammaproteobacteria</taxon>
        <taxon>Lysobacterales</taxon>
        <taxon>Lysobacteraceae</taxon>
        <taxon>Stenotrophomonas</taxon>
    </lineage>
</organism>